<evidence type="ECO:0000256" key="6">
    <source>
        <dbReference type="ARBA" id="ARBA00023121"/>
    </source>
</evidence>
<evidence type="ECO:0000313" key="12">
    <source>
        <dbReference type="EMBL" id="CAH3153723.1"/>
    </source>
</evidence>
<keyword evidence="6 8" id="KW-0446">Lipid-binding</keyword>
<gene>
    <name evidence="12" type="ORF">PLOB_00049753</name>
</gene>
<comment type="function">
    <text evidence="8">Membrane-associated protein that warps the membrane surface to access and bind aromatic isoprenes with high specificity, including ubiquinone (CoQ) isoprene intermediates and presents them directly to Coq7, therefore facilitating the Coq7-mediated hydroxylase step. Participates in the biosynthesis of coenzyme Q, also named ubiquinone, an essential lipid-soluble electron transporter for aerobic cellular respiration.</text>
</comment>
<feature type="domain" description="COQ9 C-terminal" evidence="10">
    <location>
        <begin position="201"/>
        <end position="268"/>
    </location>
</feature>
<feature type="region of interest" description="Disordered" evidence="9">
    <location>
        <begin position="36"/>
        <end position="60"/>
    </location>
</feature>
<keyword evidence="7 8" id="KW-0496">Mitochondrion</keyword>
<sequence length="340" mass="38274">MAALFMRTVFQRQVGFVRRGIFGVSNRWIQQSSYCLSDEQDKTDPGPQESGAEASSGEKHEHNYFGDDHAFYSAEEQDAEMRKNILSAAMEHVPELGWSSEAIEAGAQSVGLSAMAEGMFPRGAGDLVLHFTEDCNVRLADYLVSQSRVGKESEEDTTTSPVRKSSRVIIRDAVEVRLRMLIPYIGQWPQAMGLMLLPHNAPDAAKNVAYMVDEIWYHAGDTSTDINWYTKRGVLAALYGSTELYMVSDRSPDFEETWNFLDRRMSDIGMLISAKETLEKAGSDATELLSAAFTTWIEIYAMDSVIHLLNNWGQINRYTVDTSAEYEWTKQPKQIETDSK</sequence>
<evidence type="ECO:0000259" key="11">
    <source>
        <dbReference type="Pfam" id="PF21392"/>
    </source>
</evidence>
<dbReference type="Pfam" id="PF21392">
    <property type="entry name" value="COQ9_N"/>
    <property type="match status" value="1"/>
</dbReference>
<keyword evidence="4 8" id="KW-0831">Ubiquinone biosynthesis</keyword>
<comment type="pathway">
    <text evidence="2 8">Cofactor biosynthesis; ubiquinone biosynthesis.</text>
</comment>
<evidence type="ECO:0000259" key="10">
    <source>
        <dbReference type="Pfam" id="PF08511"/>
    </source>
</evidence>
<evidence type="ECO:0000256" key="9">
    <source>
        <dbReference type="SAM" id="MobiDB-lite"/>
    </source>
</evidence>
<keyword evidence="13" id="KW-1185">Reference proteome</keyword>
<comment type="similarity">
    <text evidence="3 8">Belongs to the COQ9 family.</text>
</comment>
<comment type="caution">
    <text evidence="12">The sequence shown here is derived from an EMBL/GenBank/DDBJ whole genome shotgun (WGS) entry which is preliminary data.</text>
</comment>
<dbReference type="PANTHER" id="PTHR21427:SF19">
    <property type="entry name" value="UBIQUINONE BIOSYNTHESIS PROTEIN COQ9, MITOCHONDRIAL"/>
    <property type="match status" value="1"/>
</dbReference>
<evidence type="ECO:0000256" key="4">
    <source>
        <dbReference type="ARBA" id="ARBA00022688"/>
    </source>
</evidence>
<organism evidence="12 13">
    <name type="scientific">Porites lobata</name>
    <dbReference type="NCBI Taxonomy" id="104759"/>
    <lineage>
        <taxon>Eukaryota</taxon>
        <taxon>Metazoa</taxon>
        <taxon>Cnidaria</taxon>
        <taxon>Anthozoa</taxon>
        <taxon>Hexacorallia</taxon>
        <taxon>Scleractinia</taxon>
        <taxon>Fungiina</taxon>
        <taxon>Poritidae</taxon>
        <taxon>Porites</taxon>
    </lineage>
</organism>
<dbReference type="PANTHER" id="PTHR21427">
    <property type="entry name" value="UBIQUINONE BIOSYNTHESIS PROTEIN COQ9, MITOCHONDRIAL"/>
    <property type="match status" value="1"/>
</dbReference>
<keyword evidence="5" id="KW-0809">Transit peptide</keyword>
<dbReference type="Gene3D" id="1.10.357.10">
    <property type="entry name" value="Tetracycline Repressor, domain 2"/>
    <property type="match status" value="1"/>
</dbReference>
<dbReference type="Proteomes" id="UP001159405">
    <property type="component" value="Unassembled WGS sequence"/>
</dbReference>
<evidence type="ECO:0000256" key="8">
    <source>
        <dbReference type="RuleBase" id="RU366063"/>
    </source>
</evidence>
<evidence type="ECO:0000313" key="13">
    <source>
        <dbReference type="Proteomes" id="UP001159405"/>
    </source>
</evidence>
<proteinExistence type="inferred from homology"/>
<evidence type="ECO:0000256" key="7">
    <source>
        <dbReference type="ARBA" id="ARBA00023128"/>
    </source>
</evidence>
<name>A0ABN8PYV6_9CNID</name>
<evidence type="ECO:0000256" key="1">
    <source>
        <dbReference type="ARBA" id="ARBA00004173"/>
    </source>
</evidence>
<evidence type="ECO:0000256" key="5">
    <source>
        <dbReference type="ARBA" id="ARBA00022946"/>
    </source>
</evidence>
<dbReference type="InterPro" id="IPR012762">
    <property type="entry name" value="Ubiq_biosynth_COQ9"/>
</dbReference>
<dbReference type="InterPro" id="IPR013718">
    <property type="entry name" value="COQ9_C"/>
</dbReference>
<evidence type="ECO:0000256" key="2">
    <source>
        <dbReference type="ARBA" id="ARBA00004749"/>
    </source>
</evidence>
<dbReference type="Pfam" id="PF08511">
    <property type="entry name" value="COQ9"/>
    <property type="match status" value="1"/>
</dbReference>
<dbReference type="InterPro" id="IPR048674">
    <property type="entry name" value="COQ9_HTH"/>
</dbReference>
<accession>A0ABN8PYV6</accession>
<feature type="domain" description="Ubiquinone biosynthesis protein COQ9 HTH" evidence="11">
    <location>
        <begin position="81"/>
        <end position="108"/>
    </location>
</feature>
<comment type="subcellular location">
    <subcellularLocation>
        <location evidence="1 8">Mitochondrion</location>
    </subcellularLocation>
</comment>
<dbReference type="EMBL" id="CALNXK010000097">
    <property type="protein sequence ID" value="CAH3153723.1"/>
    <property type="molecule type" value="Genomic_DNA"/>
</dbReference>
<reference evidence="12 13" key="1">
    <citation type="submission" date="2022-05" db="EMBL/GenBank/DDBJ databases">
        <authorList>
            <consortium name="Genoscope - CEA"/>
            <person name="William W."/>
        </authorList>
    </citation>
    <scope>NUCLEOTIDE SEQUENCE [LARGE SCALE GENOMIC DNA]</scope>
</reference>
<protein>
    <recommendedName>
        <fullName evidence="8">Ubiquinone biosynthesis protein</fullName>
    </recommendedName>
</protein>
<evidence type="ECO:0000256" key="3">
    <source>
        <dbReference type="ARBA" id="ARBA00010766"/>
    </source>
</evidence>
<dbReference type="NCBIfam" id="TIGR02396">
    <property type="entry name" value="diverge_rpsU"/>
    <property type="match status" value="1"/>
</dbReference>